<reference evidence="3" key="1">
    <citation type="journal article" date="2020" name="Fungal Divers.">
        <title>Resolving the Mortierellaceae phylogeny through synthesis of multi-gene phylogenetics and phylogenomics.</title>
        <authorList>
            <person name="Vandepol N."/>
            <person name="Liber J."/>
            <person name="Desiro A."/>
            <person name="Na H."/>
            <person name="Kennedy M."/>
            <person name="Barry K."/>
            <person name="Grigoriev I.V."/>
            <person name="Miller A.N."/>
            <person name="O'Donnell K."/>
            <person name="Stajich J.E."/>
            <person name="Bonito G."/>
        </authorList>
    </citation>
    <scope>NUCLEOTIDE SEQUENCE</scope>
    <source>
        <strain evidence="3">NRRL 2769</strain>
    </source>
</reference>
<organism evidence="3 4">
    <name type="scientific">Entomortierella chlamydospora</name>
    <dbReference type="NCBI Taxonomy" id="101097"/>
    <lineage>
        <taxon>Eukaryota</taxon>
        <taxon>Fungi</taxon>
        <taxon>Fungi incertae sedis</taxon>
        <taxon>Mucoromycota</taxon>
        <taxon>Mortierellomycotina</taxon>
        <taxon>Mortierellomycetes</taxon>
        <taxon>Mortierellales</taxon>
        <taxon>Mortierellaceae</taxon>
        <taxon>Entomortierella</taxon>
    </lineage>
</organism>
<feature type="repeat" description="TPR" evidence="1">
    <location>
        <begin position="360"/>
        <end position="393"/>
    </location>
</feature>
<feature type="compositionally biased region" description="Low complexity" evidence="2">
    <location>
        <begin position="447"/>
        <end position="463"/>
    </location>
</feature>
<keyword evidence="4" id="KW-1185">Reference proteome</keyword>
<evidence type="ECO:0000313" key="3">
    <source>
        <dbReference type="EMBL" id="KAG0010769.1"/>
    </source>
</evidence>
<feature type="region of interest" description="Disordered" evidence="2">
    <location>
        <begin position="1"/>
        <end position="118"/>
    </location>
</feature>
<dbReference type="InterPro" id="IPR011990">
    <property type="entry name" value="TPR-like_helical_dom_sf"/>
</dbReference>
<name>A0A9P6SYH0_9FUNG</name>
<feature type="compositionally biased region" description="Basic and acidic residues" evidence="2">
    <location>
        <begin position="74"/>
        <end position="83"/>
    </location>
</feature>
<feature type="region of interest" description="Disordered" evidence="2">
    <location>
        <begin position="435"/>
        <end position="483"/>
    </location>
</feature>
<keyword evidence="1" id="KW-0802">TPR repeat</keyword>
<dbReference type="Gene3D" id="1.25.40.10">
    <property type="entry name" value="Tetratricopeptide repeat domain"/>
    <property type="match status" value="1"/>
</dbReference>
<accession>A0A9P6SYH0</accession>
<evidence type="ECO:0000313" key="4">
    <source>
        <dbReference type="Proteomes" id="UP000703661"/>
    </source>
</evidence>
<sequence>MGACCGKPDRKSGGYVLGGANTSSAPSAAASASATPVAKSKVQPPSTAGHSLGGSSPAARVPGELSASALAAQKRAEAAEKRGVQQGGGKLAKKLADQTKQSPFAVEESMPEPTNTLSPLGRTIITTTRVIRNLLIFSTSSVALAYFLWSGTHAYLEQYKCPSPEDVSSAVKNCLHGAWVREEISPDPDVAEIYFQKALELQRKDLEIFYRNMNKSSNKSDSNSVFSDETYQEIEKDKALVEIQNRLARFYSRTGQDERAATIWTRLWKLSEKNTLRAQGESKSSSGLLGSIFGAPTERSVIAKQDGIPFAKQAADSWMRLGEYDLAEEALGWTLNAIDSSSTSEAQQSLENSFATIEQVGLLSTLGALYVRQSKFEYALSLFVKALQTVQEHRAQSDSGDIKDSDMWFCREAILTNSIGETLYGATTATASKQAISEKQAPAEQNKSSWKFWSSSSSSAPSKESVKKSEKTKTPEQRKKEEEALGWMQKAIAMAQVKSGQHRD</sequence>
<dbReference type="PROSITE" id="PS50005">
    <property type="entry name" value="TPR"/>
    <property type="match status" value="1"/>
</dbReference>
<gene>
    <name evidence="3" type="ORF">BGZ80_001197</name>
</gene>
<feature type="compositionally biased region" description="Low complexity" evidence="2">
    <location>
        <begin position="22"/>
        <end position="42"/>
    </location>
</feature>
<proteinExistence type="predicted"/>
<feature type="compositionally biased region" description="Basic and acidic residues" evidence="2">
    <location>
        <begin position="464"/>
        <end position="483"/>
    </location>
</feature>
<dbReference type="Proteomes" id="UP000703661">
    <property type="component" value="Unassembled WGS sequence"/>
</dbReference>
<dbReference type="SUPFAM" id="SSF48452">
    <property type="entry name" value="TPR-like"/>
    <property type="match status" value="1"/>
</dbReference>
<feature type="non-terminal residue" evidence="3">
    <location>
        <position position="504"/>
    </location>
</feature>
<protein>
    <submittedName>
        <fullName evidence="3">Uncharacterized protein</fullName>
    </submittedName>
</protein>
<dbReference type="AlphaFoldDB" id="A0A9P6SYH0"/>
<evidence type="ECO:0000256" key="1">
    <source>
        <dbReference type="PROSITE-ProRule" id="PRU00339"/>
    </source>
</evidence>
<dbReference type="InterPro" id="IPR019734">
    <property type="entry name" value="TPR_rpt"/>
</dbReference>
<evidence type="ECO:0000256" key="2">
    <source>
        <dbReference type="SAM" id="MobiDB-lite"/>
    </source>
</evidence>
<comment type="caution">
    <text evidence="3">The sequence shown here is derived from an EMBL/GenBank/DDBJ whole genome shotgun (WGS) entry which is preliminary data.</text>
</comment>
<dbReference type="EMBL" id="JAAAID010001269">
    <property type="protein sequence ID" value="KAG0010769.1"/>
    <property type="molecule type" value="Genomic_DNA"/>
</dbReference>